<name>A0ABM6U514_FUSVA</name>
<dbReference type="SUPFAM" id="SSF47729">
    <property type="entry name" value="IHF-like DNA-binding proteins"/>
    <property type="match status" value="1"/>
</dbReference>
<gene>
    <name evidence="1" type="ORF">C4N18_09420</name>
</gene>
<dbReference type="InterPro" id="IPR000119">
    <property type="entry name" value="Hist_DNA-bd"/>
</dbReference>
<protein>
    <recommendedName>
        <fullName evidence="3">DNA-binding protein HU</fullName>
    </recommendedName>
</protein>
<proteinExistence type="predicted"/>
<dbReference type="Proteomes" id="UP000241238">
    <property type="component" value="Chromosome"/>
</dbReference>
<reference evidence="2" key="1">
    <citation type="journal article" date="2018" name="MSphere">
        <title>Fusobacterium Genomics Using MinION and Illumina Sequencing Enables Genome Completion and Correction.</title>
        <authorList>
            <person name="Todd S.M."/>
            <person name="Settlage R.E."/>
            <person name="Lahmers K.K."/>
            <person name="Slade D.J."/>
        </authorList>
    </citation>
    <scope>NUCLEOTIDE SEQUENCE [LARGE SCALE GENOMIC DNA]</scope>
    <source>
        <strain evidence="2">ATCC 27725</strain>
    </source>
</reference>
<evidence type="ECO:0000313" key="2">
    <source>
        <dbReference type="Proteomes" id="UP000241238"/>
    </source>
</evidence>
<accession>A0ABM6U514</accession>
<evidence type="ECO:0000313" key="1">
    <source>
        <dbReference type="EMBL" id="AVQ31425.1"/>
    </source>
</evidence>
<evidence type="ECO:0008006" key="3">
    <source>
        <dbReference type="Google" id="ProtNLM"/>
    </source>
</evidence>
<organism evidence="1 2">
    <name type="scientific">Fusobacterium varium ATCC 27725</name>
    <dbReference type="NCBI Taxonomy" id="469618"/>
    <lineage>
        <taxon>Bacteria</taxon>
        <taxon>Fusobacteriati</taxon>
        <taxon>Fusobacteriota</taxon>
        <taxon>Fusobacteriia</taxon>
        <taxon>Fusobacteriales</taxon>
        <taxon>Fusobacteriaceae</taxon>
        <taxon>Fusobacterium</taxon>
    </lineage>
</organism>
<sequence length="97" mass="11156">MTEGEFIRFYRDRNCLRNIKEAKEKIDLFWTVVLKALDEDGKVLLKDWGAFEKKEVAPRKIITPRMEKAGLTRAGEKVRFRTGTGLKNLVNGADANE</sequence>
<dbReference type="Pfam" id="PF00216">
    <property type="entry name" value="Bac_DNA_binding"/>
    <property type="match status" value="1"/>
</dbReference>
<dbReference type="EMBL" id="CP028103">
    <property type="protein sequence ID" value="AVQ31425.1"/>
    <property type="molecule type" value="Genomic_DNA"/>
</dbReference>
<dbReference type="InterPro" id="IPR010992">
    <property type="entry name" value="IHF-like_DNA-bd_dom_sf"/>
</dbReference>
<keyword evidence="2" id="KW-1185">Reference proteome</keyword>
<dbReference type="GeneID" id="77468212"/>
<dbReference type="RefSeq" id="WP_005947512.1">
    <property type="nucleotide sequence ID" value="NZ_CP028103.1"/>
</dbReference>
<dbReference type="Gene3D" id="4.10.520.10">
    <property type="entry name" value="IHF-like DNA-binding proteins"/>
    <property type="match status" value="1"/>
</dbReference>